<keyword evidence="7" id="KW-0472">Membrane</keyword>
<dbReference type="SUPFAM" id="SSF57535">
    <property type="entry name" value="Complement control module/SCR domain"/>
    <property type="match status" value="4"/>
</dbReference>
<organism evidence="10 11">
    <name type="scientific">Tachysurus vachellii</name>
    <name type="common">Darkbarbel catfish</name>
    <name type="synonym">Pelteobagrus vachellii</name>
    <dbReference type="NCBI Taxonomy" id="175792"/>
    <lineage>
        <taxon>Eukaryota</taxon>
        <taxon>Metazoa</taxon>
        <taxon>Chordata</taxon>
        <taxon>Craniata</taxon>
        <taxon>Vertebrata</taxon>
        <taxon>Euteleostomi</taxon>
        <taxon>Actinopterygii</taxon>
        <taxon>Neopterygii</taxon>
        <taxon>Teleostei</taxon>
        <taxon>Ostariophysi</taxon>
        <taxon>Siluriformes</taxon>
        <taxon>Bagridae</taxon>
        <taxon>Tachysurus</taxon>
    </lineage>
</organism>
<evidence type="ECO:0000256" key="8">
    <source>
        <dbReference type="SAM" id="SignalP"/>
    </source>
</evidence>
<dbReference type="AlphaFoldDB" id="A0AA88S1L1"/>
<dbReference type="SMART" id="SM00032">
    <property type="entry name" value="CCP"/>
    <property type="match status" value="4"/>
</dbReference>
<dbReference type="EMBL" id="JAVHJS010000020">
    <property type="protein sequence ID" value="KAK2825061.1"/>
    <property type="molecule type" value="Genomic_DNA"/>
</dbReference>
<evidence type="ECO:0000256" key="5">
    <source>
        <dbReference type="ARBA" id="ARBA00023180"/>
    </source>
</evidence>
<keyword evidence="4" id="KW-1015">Disulfide bond</keyword>
<evidence type="ECO:0000256" key="1">
    <source>
        <dbReference type="ARBA" id="ARBA00022659"/>
    </source>
</evidence>
<evidence type="ECO:0000256" key="6">
    <source>
        <dbReference type="PROSITE-ProRule" id="PRU00302"/>
    </source>
</evidence>
<keyword evidence="11" id="KW-1185">Reference proteome</keyword>
<evidence type="ECO:0000313" key="10">
    <source>
        <dbReference type="EMBL" id="KAK2825061.1"/>
    </source>
</evidence>
<dbReference type="InterPro" id="IPR035976">
    <property type="entry name" value="Sushi/SCR/CCP_sf"/>
</dbReference>
<evidence type="ECO:0000256" key="2">
    <source>
        <dbReference type="ARBA" id="ARBA00022729"/>
    </source>
</evidence>
<accession>A0AA88S1L1</accession>
<evidence type="ECO:0000256" key="4">
    <source>
        <dbReference type="ARBA" id="ARBA00023157"/>
    </source>
</evidence>
<feature type="domain" description="Sushi" evidence="9">
    <location>
        <begin position="146"/>
        <end position="204"/>
    </location>
</feature>
<proteinExistence type="predicted"/>
<dbReference type="PANTHER" id="PTHR46393">
    <property type="entry name" value="SUSHI DOMAIN-CONTAINING PROTEIN"/>
    <property type="match status" value="1"/>
</dbReference>
<keyword evidence="7" id="KW-1133">Transmembrane helix</keyword>
<feature type="signal peptide" evidence="8">
    <location>
        <begin position="1"/>
        <end position="24"/>
    </location>
</feature>
<comment type="caution">
    <text evidence="10">The sequence shown here is derived from an EMBL/GenBank/DDBJ whole genome shotgun (WGS) entry which is preliminary data.</text>
</comment>
<dbReference type="Proteomes" id="UP001187315">
    <property type="component" value="Unassembled WGS sequence"/>
</dbReference>
<keyword evidence="7" id="KW-0812">Transmembrane</keyword>
<evidence type="ECO:0000256" key="7">
    <source>
        <dbReference type="SAM" id="Phobius"/>
    </source>
</evidence>
<dbReference type="InterPro" id="IPR000436">
    <property type="entry name" value="Sushi_SCR_CCP_dom"/>
</dbReference>
<feature type="domain" description="Sushi" evidence="9">
    <location>
        <begin position="205"/>
        <end position="263"/>
    </location>
</feature>
<keyword evidence="3" id="KW-0677">Repeat</keyword>
<feature type="domain" description="Sushi" evidence="9">
    <location>
        <begin position="88"/>
        <end position="145"/>
    </location>
</feature>
<keyword evidence="1 6" id="KW-0768">Sushi</keyword>
<dbReference type="Pfam" id="PF00084">
    <property type="entry name" value="Sushi"/>
    <property type="match status" value="4"/>
</dbReference>
<dbReference type="Gene3D" id="2.10.70.10">
    <property type="entry name" value="Complement Module, domain 1"/>
    <property type="match status" value="4"/>
</dbReference>
<dbReference type="FunFam" id="2.10.70.10:FF:000014">
    <property type="entry name" value="Membrane cofactor protein"/>
    <property type="match status" value="1"/>
</dbReference>
<feature type="chain" id="PRO_5041717346" description="Sushi domain-containing protein" evidence="8">
    <location>
        <begin position="25"/>
        <end position="327"/>
    </location>
</feature>
<keyword evidence="2 8" id="KW-0732">Signal</keyword>
<dbReference type="PROSITE" id="PS50923">
    <property type="entry name" value="SUSHI"/>
    <property type="match status" value="4"/>
</dbReference>
<dbReference type="CDD" id="cd00033">
    <property type="entry name" value="CCP"/>
    <property type="match status" value="4"/>
</dbReference>
<keyword evidence="5" id="KW-0325">Glycoprotein</keyword>
<reference evidence="10" key="1">
    <citation type="submission" date="2023-08" db="EMBL/GenBank/DDBJ databases">
        <title>Pelteobagrus vachellii genome.</title>
        <authorList>
            <person name="Liu H."/>
        </authorList>
    </citation>
    <scope>NUCLEOTIDE SEQUENCE</scope>
    <source>
        <strain evidence="10">PRFRI_2022a</strain>
        <tissue evidence="10">Muscle</tissue>
    </source>
</reference>
<name>A0AA88S1L1_TACVA</name>
<evidence type="ECO:0000256" key="3">
    <source>
        <dbReference type="ARBA" id="ARBA00022737"/>
    </source>
</evidence>
<gene>
    <name evidence="10" type="ORF">Q7C36_018988</name>
</gene>
<comment type="caution">
    <text evidence="6">Lacks conserved residue(s) required for the propagation of feature annotation.</text>
</comment>
<sequence>MWETPSYTLIVLLICLMKAGEIRAQCVRPIIGENRILTETSRQDNFPDGSTLTYKCSTGYVPAQPGSSNSITCKGNQWTELQLQCKLKSCGSPGDIQHGKYLTPNGIDFGATITAQCDEGYMLVGESTRNCQAEGWDGRDPVCEAVKCKPPPSIQNGNFDPIDEVYNYNQAVTYSCEKDYNLIGESTISCSDKGSFPPPPRCLKISCDAPTIENAVRTGGKSPPYKYKEFVEYQCNKGYKMEGSRSLTCEENGWNPSPPLCIEDKIGPGPIPVTDAPPHDQGKLTVGAKVGIGFGVVGGIGLLAFILFYLKKRNGFGKVPTSNEESS</sequence>
<dbReference type="PANTHER" id="PTHR46393:SF7">
    <property type="entry name" value="COMPLEMENT C2"/>
    <property type="match status" value="1"/>
</dbReference>
<evidence type="ECO:0000259" key="9">
    <source>
        <dbReference type="PROSITE" id="PS50923"/>
    </source>
</evidence>
<feature type="transmembrane region" description="Helical" evidence="7">
    <location>
        <begin position="290"/>
        <end position="310"/>
    </location>
</feature>
<protein>
    <recommendedName>
        <fullName evidence="9">Sushi domain-containing protein</fullName>
    </recommendedName>
</protein>
<feature type="domain" description="Sushi" evidence="9">
    <location>
        <begin position="24"/>
        <end position="87"/>
    </location>
</feature>
<evidence type="ECO:0000313" key="11">
    <source>
        <dbReference type="Proteomes" id="UP001187315"/>
    </source>
</evidence>